<dbReference type="PANTHER" id="PTHR43877:SF2">
    <property type="entry name" value="AMINOALKYLPHOSPHONATE N-ACETYLTRANSFERASE-RELATED"/>
    <property type="match status" value="1"/>
</dbReference>
<keyword evidence="1" id="KW-0808">Transferase</keyword>
<evidence type="ECO:0000256" key="1">
    <source>
        <dbReference type="ARBA" id="ARBA00022679"/>
    </source>
</evidence>
<name>C7NFQ3_KYTSD</name>
<dbReference type="CDD" id="cd04301">
    <property type="entry name" value="NAT_SF"/>
    <property type="match status" value="1"/>
</dbReference>
<accession>C7NFQ3</accession>
<dbReference type="eggNOG" id="COG0456">
    <property type="taxonomic scope" value="Bacteria"/>
</dbReference>
<dbReference type="HOGENOM" id="CLU_013985_19_3_11"/>
<dbReference type="EMBL" id="CP001686">
    <property type="protein sequence ID" value="ACV07411.1"/>
    <property type="molecule type" value="Genomic_DNA"/>
</dbReference>
<feature type="domain" description="N-acetyltransferase" evidence="3">
    <location>
        <begin position="25"/>
        <end position="187"/>
    </location>
</feature>
<dbReference type="PANTHER" id="PTHR43877">
    <property type="entry name" value="AMINOALKYLPHOSPHONATE N-ACETYLTRANSFERASE-RELATED-RELATED"/>
    <property type="match status" value="1"/>
</dbReference>
<reference evidence="4 5" key="1">
    <citation type="journal article" date="2009" name="Stand. Genomic Sci.">
        <title>Complete genome sequence of Kytococcus sedentarius type strain (541).</title>
        <authorList>
            <person name="Sims D."/>
            <person name="Brettin T."/>
            <person name="Detter J.C."/>
            <person name="Han C."/>
            <person name="Lapidus A."/>
            <person name="Copeland A."/>
            <person name="Glavina Del Rio T."/>
            <person name="Nolan M."/>
            <person name="Chen F."/>
            <person name="Lucas S."/>
            <person name="Tice H."/>
            <person name="Cheng J.F."/>
            <person name="Bruce D."/>
            <person name="Goodwin L."/>
            <person name="Pitluck S."/>
            <person name="Ovchinnikova G."/>
            <person name="Pati A."/>
            <person name="Ivanova N."/>
            <person name="Mavrommatis K."/>
            <person name="Chen A."/>
            <person name="Palaniappan K."/>
            <person name="D'haeseleer P."/>
            <person name="Chain P."/>
            <person name="Bristow J."/>
            <person name="Eisen J.A."/>
            <person name="Markowitz V."/>
            <person name="Hugenholtz P."/>
            <person name="Schneider S."/>
            <person name="Goker M."/>
            <person name="Pukall R."/>
            <person name="Kyrpides N.C."/>
            <person name="Klenk H.P."/>
        </authorList>
    </citation>
    <scope>NUCLEOTIDE SEQUENCE [LARGE SCALE GENOMIC DNA]</scope>
    <source>
        <strain evidence="5">ATCC 14392 / DSM 20547 / JCM 11482 / CCUG 33030 / NBRC 15357 / NCTC 11040 / CCM 314 / 541</strain>
    </source>
</reference>
<dbReference type="Proteomes" id="UP000006666">
    <property type="component" value="Chromosome"/>
</dbReference>
<dbReference type="RefSeq" id="WP_015780337.1">
    <property type="nucleotide sequence ID" value="NC_013169.1"/>
</dbReference>
<dbReference type="SUPFAM" id="SSF55729">
    <property type="entry name" value="Acyl-CoA N-acyltransferases (Nat)"/>
    <property type="match status" value="1"/>
</dbReference>
<organism evidence="4 5">
    <name type="scientific">Kytococcus sedentarius (strain ATCC 14392 / DSM 20547 / JCM 11482 / CCUG 33030 / NBRC 15357 / NCTC 11040 / CCM 314 / 541)</name>
    <name type="common">Micrococcus sedentarius</name>
    <dbReference type="NCBI Taxonomy" id="478801"/>
    <lineage>
        <taxon>Bacteria</taxon>
        <taxon>Bacillati</taxon>
        <taxon>Actinomycetota</taxon>
        <taxon>Actinomycetes</taxon>
        <taxon>Micrococcales</taxon>
        <taxon>Kytococcaceae</taxon>
        <taxon>Kytococcus</taxon>
    </lineage>
</organism>
<dbReference type="InterPro" id="IPR016181">
    <property type="entry name" value="Acyl_CoA_acyltransferase"/>
</dbReference>
<sequence length="187" mass="20179">MTTDGPGATCPGGQQDPAARLDALVWLDPASDRDVALWRDIRLEMLTVAPEAFGSTLAEHEGRSLDEWRGQVASPVLETVVAVRHGLPVGAARLMRPGDGLPAELISMYVAPAHRGAGLSRRIVEAVMERARELGEPTLRLDVMEDNPAARRLYEGCGFTAQGPAVPAHPEDPSDPRVELPMLVHLR</sequence>
<dbReference type="GO" id="GO:0016747">
    <property type="term" value="F:acyltransferase activity, transferring groups other than amino-acyl groups"/>
    <property type="evidence" value="ECO:0007669"/>
    <property type="project" value="InterPro"/>
</dbReference>
<dbReference type="AlphaFoldDB" id="C7NFQ3"/>
<dbReference type="Pfam" id="PF00583">
    <property type="entry name" value="Acetyltransf_1"/>
    <property type="match status" value="1"/>
</dbReference>
<dbReference type="KEGG" id="kse:Ksed_24460"/>
<dbReference type="PROSITE" id="PS51186">
    <property type="entry name" value="GNAT"/>
    <property type="match status" value="1"/>
</dbReference>
<gene>
    <name evidence="4" type="ordered locus">Ksed_24460</name>
</gene>
<evidence type="ECO:0000313" key="5">
    <source>
        <dbReference type="Proteomes" id="UP000006666"/>
    </source>
</evidence>
<dbReference type="Gene3D" id="3.40.630.30">
    <property type="match status" value="1"/>
</dbReference>
<keyword evidence="2" id="KW-0012">Acyltransferase</keyword>
<evidence type="ECO:0000313" key="4">
    <source>
        <dbReference type="EMBL" id="ACV07411.1"/>
    </source>
</evidence>
<evidence type="ECO:0000259" key="3">
    <source>
        <dbReference type="PROSITE" id="PS51186"/>
    </source>
</evidence>
<dbReference type="InterPro" id="IPR000182">
    <property type="entry name" value="GNAT_dom"/>
</dbReference>
<proteinExistence type="predicted"/>
<dbReference type="STRING" id="478801.Ksed_24460"/>
<evidence type="ECO:0000256" key="2">
    <source>
        <dbReference type="ARBA" id="ARBA00023315"/>
    </source>
</evidence>
<dbReference type="InterPro" id="IPR050832">
    <property type="entry name" value="Bact_Acetyltransf"/>
</dbReference>
<protein>
    <submittedName>
        <fullName evidence="4">Acetyltransferase</fullName>
    </submittedName>
</protein>
<keyword evidence="5" id="KW-1185">Reference proteome</keyword>